<evidence type="ECO:0000259" key="5">
    <source>
        <dbReference type="PROSITE" id="PS01124"/>
    </source>
</evidence>
<dbReference type="EMBL" id="DVMR01000069">
    <property type="protein sequence ID" value="HIU44492.1"/>
    <property type="molecule type" value="Genomic_DNA"/>
</dbReference>
<proteinExistence type="predicted"/>
<dbReference type="SUPFAM" id="SSF46689">
    <property type="entry name" value="Homeodomain-like"/>
    <property type="match status" value="2"/>
</dbReference>
<dbReference type="GO" id="GO:0043565">
    <property type="term" value="F:sequence-specific DNA binding"/>
    <property type="evidence" value="ECO:0007669"/>
    <property type="project" value="InterPro"/>
</dbReference>
<dbReference type="InterPro" id="IPR018062">
    <property type="entry name" value="HTH_AraC-typ_CS"/>
</dbReference>
<gene>
    <name evidence="6" type="ORF">IAB67_09370</name>
</gene>
<dbReference type="GO" id="GO:0003700">
    <property type="term" value="F:DNA-binding transcription factor activity"/>
    <property type="evidence" value="ECO:0007669"/>
    <property type="project" value="InterPro"/>
</dbReference>
<dbReference type="InterPro" id="IPR050204">
    <property type="entry name" value="AraC_XylS_family_regulators"/>
</dbReference>
<evidence type="ECO:0000256" key="4">
    <source>
        <dbReference type="ARBA" id="ARBA00023163"/>
    </source>
</evidence>
<keyword evidence="2" id="KW-0238">DNA-binding</keyword>
<comment type="caution">
    <text evidence="6">The sequence shown here is derived from an EMBL/GenBank/DDBJ whole genome shotgun (WGS) entry which is preliminary data.</text>
</comment>
<evidence type="ECO:0000256" key="2">
    <source>
        <dbReference type="ARBA" id="ARBA00023125"/>
    </source>
</evidence>
<dbReference type="SUPFAM" id="SSF51215">
    <property type="entry name" value="Regulatory protein AraC"/>
    <property type="match status" value="1"/>
</dbReference>
<keyword evidence="1" id="KW-0805">Transcription regulation</keyword>
<dbReference type="PANTHER" id="PTHR46796">
    <property type="entry name" value="HTH-TYPE TRANSCRIPTIONAL ACTIVATOR RHAS-RELATED"/>
    <property type="match status" value="1"/>
</dbReference>
<dbReference type="InterPro" id="IPR018060">
    <property type="entry name" value="HTH_AraC"/>
</dbReference>
<keyword evidence="4" id="KW-0804">Transcription</keyword>
<keyword evidence="3" id="KW-0010">Activator</keyword>
<dbReference type="Gene3D" id="1.10.10.60">
    <property type="entry name" value="Homeodomain-like"/>
    <property type="match status" value="2"/>
</dbReference>
<feature type="domain" description="HTH araC/xylS-type" evidence="5">
    <location>
        <begin position="169"/>
        <end position="266"/>
    </location>
</feature>
<dbReference type="InterPro" id="IPR009057">
    <property type="entry name" value="Homeodomain-like_sf"/>
</dbReference>
<dbReference type="Proteomes" id="UP000824073">
    <property type="component" value="Unassembled WGS sequence"/>
</dbReference>
<organism evidence="6 7">
    <name type="scientific">Candidatus Ventrousia excrementavium</name>
    <dbReference type="NCBI Taxonomy" id="2840961"/>
    <lineage>
        <taxon>Bacteria</taxon>
        <taxon>Bacillati</taxon>
        <taxon>Bacillota</taxon>
        <taxon>Clostridia</taxon>
        <taxon>Eubacteriales</taxon>
        <taxon>Clostridiaceae</taxon>
        <taxon>Clostridiaceae incertae sedis</taxon>
        <taxon>Candidatus Ventrousia</taxon>
    </lineage>
</organism>
<evidence type="ECO:0000313" key="7">
    <source>
        <dbReference type="Proteomes" id="UP000824073"/>
    </source>
</evidence>
<reference evidence="6" key="1">
    <citation type="submission" date="2020-10" db="EMBL/GenBank/DDBJ databases">
        <authorList>
            <person name="Gilroy R."/>
        </authorList>
    </citation>
    <scope>NUCLEOTIDE SEQUENCE</scope>
    <source>
        <strain evidence="6">CHK191-8634</strain>
    </source>
</reference>
<dbReference type="PROSITE" id="PS00041">
    <property type="entry name" value="HTH_ARAC_FAMILY_1"/>
    <property type="match status" value="1"/>
</dbReference>
<evidence type="ECO:0000313" key="6">
    <source>
        <dbReference type="EMBL" id="HIU44492.1"/>
    </source>
</evidence>
<accession>A0A9D1LMA8</accession>
<sequence length="278" mass="30534">MRGWDFELQRRDSGLWHMERPHFHEEYEILLPLTCGGSIFVDRQAWPLRRGFLILIDAAAPHRSFSSRSSGYSRYVLHFPRETLEAQGAAALAEHLENQSRCIALGREELERCLSLFAALEEDPAGVGGTAGLLQRRAAFLGILALACRVWGGEPVQPPQRGPADLAAQAAISYIRSHLDGPITLDALAAECFMSKSTLCHRFKEATGYSVGEYIIHCRVLRARSLLRCGASVQQAGEGAGFGDNAHFIRTFKRLTGLSPGQYAKSCRAAAAGRDSHV</sequence>
<dbReference type="AlphaFoldDB" id="A0A9D1LMA8"/>
<name>A0A9D1LMA8_9CLOT</name>
<evidence type="ECO:0000256" key="1">
    <source>
        <dbReference type="ARBA" id="ARBA00023015"/>
    </source>
</evidence>
<dbReference type="Pfam" id="PF12833">
    <property type="entry name" value="HTH_18"/>
    <property type="match status" value="1"/>
</dbReference>
<dbReference type="SMART" id="SM00342">
    <property type="entry name" value="HTH_ARAC"/>
    <property type="match status" value="1"/>
</dbReference>
<evidence type="ECO:0000256" key="3">
    <source>
        <dbReference type="ARBA" id="ARBA00023159"/>
    </source>
</evidence>
<protein>
    <submittedName>
        <fullName evidence="6">Helix-turn-helix transcriptional regulator</fullName>
    </submittedName>
</protein>
<reference evidence="6" key="2">
    <citation type="journal article" date="2021" name="PeerJ">
        <title>Extensive microbial diversity within the chicken gut microbiome revealed by metagenomics and culture.</title>
        <authorList>
            <person name="Gilroy R."/>
            <person name="Ravi A."/>
            <person name="Getino M."/>
            <person name="Pursley I."/>
            <person name="Horton D.L."/>
            <person name="Alikhan N.F."/>
            <person name="Baker D."/>
            <person name="Gharbi K."/>
            <person name="Hall N."/>
            <person name="Watson M."/>
            <person name="Adriaenssens E.M."/>
            <person name="Foster-Nyarko E."/>
            <person name="Jarju S."/>
            <person name="Secka A."/>
            <person name="Antonio M."/>
            <person name="Oren A."/>
            <person name="Chaudhuri R.R."/>
            <person name="La Ragione R."/>
            <person name="Hildebrand F."/>
            <person name="Pallen M.J."/>
        </authorList>
    </citation>
    <scope>NUCLEOTIDE SEQUENCE</scope>
    <source>
        <strain evidence="6">CHK191-8634</strain>
    </source>
</reference>
<dbReference type="PROSITE" id="PS01124">
    <property type="entry name" value="HTH_ARAC_FAMILY_2"/>
    <property type="match status" value="1"/>
</dbReference>
<dbReference type="InterPro" id="IPR037923">
    <property type="entry name" value="HTH-like"/>
</dbReference>